<dbReference type="SUPFAM" id="SSF56601">
    <property type="entry name" value="beta-lactamase/transpeptidase-like"/>
    <property type="match status" value="1"/>
</dbReference>
<dbReference type="InterPro" id="IPR023346">
    <property type="entry name" value="Lysozyme-like_dom_sf"/>
</dbReference>
<dbReference type="SUPFAM" id="SSF53955">
    <property type="entry name" value="Lysozyme-like"/>
    <property type="match status" value="1"/>
</dbReference>
<dbReference type="InterPro" id="IPR036950">
    <property type="entry name" value="PBP_transglycosylase"/>
</dbReference>
<evidence type="ECO:0000256" key="5">
    <source>
        <dbReference type="ARBA" id="ARBA00022679"/>
    </source>
</evidence>
<evidence type="ECO:0000313" key="12">
    <source>
        <dbReference type="EMBL" id="KEO57902.1"/>
    </source>
</evidence>
<evidence type="ECO:0000256" key="8">
    <source>
        <dbReference type="ARBA" id="ARBA00049902"/>
    </source>
</evidence>
<keyword evidence="13" id="KW-1185">Reference proteome</keyword>
<comment type="pathway">
    <text evidence="1">Cell wall biogenesis; peptidoglycan biosynthesis.</text>
</comment>
<keyword evidence="3" id="KW-0645">Protease</keyword>
<accession>A0ABR4TQE8</accession>
<reference evidence="12 13" key="1">
    <citation type="submission" date="2013-07" db="EMBL/GenBank/DDBJ databases">
        <title>Thalassospira permensis NBRC 106175 Genome Sequencing.</title>
        <authorList>
            <person name="Lai Q."/>
            <person name="Shao Z."/>
        </authorList>
    </citation>
    <scope>NUCLEOTIDE SEQUENCE [LARGE SCALE GENOMIC DNA]</scope>
    <source>
        <strain evidence="12 13">NBRC 106175</strain>
    </source>
</reference>
<evidence type="ECO:0000256" key="4">
    <source>
        <dbReference type="ARBA" id="ARBA00022676"/>
    </source>
</evidence>
<comment type="caution">
    <text evidence="12">The sequence shown here is derived from an EMBL/GenBank/DDBJ whole genome shotgun (WGS) entry which is preliminary data.</text>
</comment>
<dbReference type="PANTHER" id="PTHR32282:SF33">
    <property type="entry name" value="PEPTIDOGLYCAN GLYCOSYLTRANSFERASE"/>
    <property type="match status" value="1"/>
</dbReference>
<feature type="domain" description="Glycosyl transferase family 51" evidence="11">
    <location>
        <begin position="99"/>
        <end position="260"/>
    </location>
</feature>
<evidence type="ECO:0000256" key="6">
    <source>
        <dbReference type="ARBA" id="ARBA00023268"/>
    </source>
</evidence>
<keyword evidence="3" id="KW-0378">Hydrolase</keyword>
<keyword evidence="10" id="KW-1133">Transmembrane helix</keyword>
<evidence type="ECO:0000256" key="10">
    <source>
        <dbReference type="SAM" id="Phobius"/>
    </source>
</evidence>
<dbReference type="InterPro" id="IPR012338">
    <property type="entry name" value="Beta-lactam/transpept-like"/>
</dbReference>
<feature type="transmembrane region" description="Helical" evidence="10">
    <location>
        <begin position="47"/>
        <end position="69"/>
    </location>
</feature>
<dbReference type="EC" id="2.4.99.28" evidence="7"/>
<name>A0ABR4TQE8_9PROT</name>
<evidence type="ECO:0000256" key="3">
    <source>
        <dbReference type="ARBA" id="ARBA00022670"/>
    </source>
</evidence>
<evidence type="ECO:0000256" key="7">
    <source>
        <dbReference type="ARBA" id="ARBA00044770"/>
    </source>
</evidence>
<feature type="region of interest" description="Disordered" evidence="9">
    <location>
        <begin position="1"/>
        <end position="26"/>
    </location>
</feature>
<organism evidence="12 13">
    <name type="scientific">Thalassospira permensis NBRC 106175</name>
    <dbReference type="NCBI Taxonomy" id="1353532"/>
    <lineage>
        <taxon>Bacteria</taxon>
        <taxon>Pseudomonadati</taxon>
        <taxon>Pseudomonadota</taxon>
        <taxon>Alphaproteobacteria</taxon>
        <taxon>Rhodospirillales</taxon>
        <taxon>Thalassospiraceae</taxon>
        <taxon>Thalassospira</taxon>
    </lineage>
</organism>
<evidence type="ECO:0000256" key="9">
    <source>
        <dbReference type="SAM" id="MobiDB-lite"/>
    </source>
</evidence>
<dbReference type="Gene3D" id="1.10.3810.10">
    <property type="entry name" value="Biosynthetic peptidoglycan transglycosylase-like"/>
    <property type="match status" value="1"/>
</dbReference>
<dbReference type="Gene3D" id="3.40.710.10">
    <property type="entry name" value="DD-peptidase/beta-lactamase superfamily"/>
    <property type="match status" value="1"/>
</dbReference>
<comment type="catalytic activity">
    <reaction evidence="8">
        <text>[GlcNAc-(1-&gt;4)-Mur2Ac(oyl-L-Ala-gamma-D-Glu-L-Lys-D-Ala-D-Ala)](n)-di-trans,octa-cis-undecaprenyl diphosphate + beta-D-GlcNAc-(1-&gt;4)-Mur2Ac(oyl-L-Ala-gamma-D-Glu-L-Lys-D-Ala-D-Ala)-di-trans,octa-cis-undecaprenyl diphosphate = [GlcNAc-(1-&gt;4)-Mur2Ac(oyl-L-Ala-gamma-D-Glu-L-Lys-D-Ala-D-Ala)](n+1)-di-trans,octa-cis-undecaprenyl diphosphate + di-trans,octa-cis-undecaprenyl diphosphate + H(+)</text>
        <dbReference type="Rhea" id="RHEA:23708"/>
        <dbReference type="Rhea" id="RHEA-COMP:9602"/>
        <dbReference type="Rhea" id="RHEA-COMP:9603"/>
        <dbReference type="ChEBI" id="CHEBI:15378"/>
        <dbReference type="ChEBI" id="CHEBI:58405"/>
        <dbReference type="ChEBI" id="CHEBI:60033"/>
        <dbReference type="ChEBI" id="CHEBI:78435"/>
        <dbReference type="EC" id="2.4.99.28"/>
    </reaction>
</comment>
<evidence type="ECO:0000259" key="11">
    <source>
        <dbReference type="Pfam" id="PF00912"/>
    </source>
</evidence>
<keyword evidence="2" id="KW-0121">Carboxypeptidase</keyword>
<sequence length="646" mass="72225">MGKAEPGVAEEERDEPQRGGANAAQAAMQEITERELRIIRIRRRRRSMFIVVLSTFLTFSAALATMLLIQSNLDFSRNMIRSPEVRVMGFDGATLEIVRGRYSQDVSLTTIPERIQNVFVAASDPDFYGHLGVTVSDFIRIFKSNDVPGSTITMKVARSFFKVPEASAGRHLQELLVALWLELKFNKKTILRSYLERTYMGRGIFGITAASRIWYGSPAERITLHQAAVLAAAMNDPIKFDPLYHPSDAANAANEILLNMGRYKYIELDRVSALTLLKPKLDVQYEDGVVSSYVVDMVMNEVAERIGYTSRDIEVTTSIDLSVQRQAQKVVREVANLRLKPSGVNQAALISISPDGRVRAIVGGVTYSPFHPNRAWDVKHFPGRMIKIIPYYYALNENSDPAQWVRDNRMAAGGWRPVNPDHEYRGQISLREAFVRDVNTVPVNLADQFGLLNVRNYAREIGIKSPLSNDIRTVVGLDPVTLADIASIHALPQNSGQPVQLSLVNKVMFAATNEVVYQRVQQAAPSRLTDAAIQGAYTLFSSVTDPQLRLDRPFAGYGTAETGASDAWYTGFTSDLITVVWAGNDDNSRIPQIRGDVELASLWRLFMLDAHDGLPIRSMIRAASQRRRENDGVTDMWKSDLLNEKR</sequence>
<dbReference type="InterPro" id="IPR001264">
    <property type="entry name" value="Glyco_trans_51"/>
</dbReference>
<evidence type="ECO:0000256" key="1">
    <source>
        <dbReference type="ARBA" id="ARBA00004752"/>
    </source>
</evidence>
<gene>
    <name evidence="12" type="ORF">SMB34_04095</name>
</gene>
<keyword evidence="6" id="KW-0511">Multifunctional enzyme</keyword>
<dbReference type="InterPro" id="IPR050396">
    <property type="entry name" value="Glycosyltr_51/Transpeptidase"/>
</dbReference>
<dbReference type="EMBL" id="AUNC01000012">
    <property type="protein sequence ID" value="KEO57902.1"/>
    <property type="molecule type" value="Genomic_DNA"/>
</dbReference>
<keyword evidence="5" id="KW-0808">Transferase</keyword>
<keyword evidence="4" id="KW-0328">Glycosyltransferase</keyword>
<evidence type="ECO:0000313" key="13">
    <source>
        <dbReference type="Proteomes" id="UP000027463"/>
    </source>
</evidence>
<keyword evidence="10" id="KW-0812">Transmembrane</keyword>
<evidence type="ECO:0000256" key="2">
    <source>
        <dbReference type="ARBA" id="ARBA00022645"/>
    </source>
</evidence>
<dbReference type="PANTHER" id="PTHR32282">
    <property type="entry name" value="BINDING PROTEIN TRANSPEPTIDASE, PUTATIVE-RELATED"/>
    <property type="match status" value="1"/>
</dbReference>
<keyword evidence="10" id="KW-0472">Membrane</keyword>
<dbReference type="Proteomes" id="UP000027463">
    <property type="component" value="Unassembled WGS sequence"/>
</dbReference>
<protein>
    <recommendedName>
        <fullName evidence="7">peptidoglycan glycosyltransferase</fullName>
        <ecNumber evidence="7">2.4.99.28</ecNumber>
    </recommendedName>
</protein>
<dbReference type="Pfam" id="PF00912">
    <property type="entry name" value="Transgly"/>
    <property type="match status" value="1"/>
</dbReference>
<proteinExistence type="predicted"/>